<dbReference type="InterPro" id="IPR011453">
    <property type="entry name" value="DUF1559"/>
</dbReference>
<protein>
    <submittedName>
        <fullName evidence="4">Putative major pilin subunit</fullName>
    </submittedName>
</protein>
<feature type="domain" description="DUF1559" evidence="3">
    <location>
        <begin position="53"/>
        <end position="130"/>
    </location>
</feature>
<gene>
    <name evidence="4" type="ORF">Pla110_21120</name>
</gene>
<dbReference type="PANTHER" id="PTHR30093:SF2">
    <property type="entry name" value="TYPE II SECRETION SYSTEM PROTEIN H"/>
    <property type="match status" value="1"/>
</dbReference>
<dbReference type="Proteomes" id="UP000317178">
    <property type="component" value="Chromosome"/>
</dbReference>
<reference evidence="4 5" key="1">
    <citation type="submission" date="2019-02" db="EMBL/GenBank/DDBJ databases">
        <title>Deep-cultivation of Planctomycetes and their phenomic and genomic characterization uncovers novel biology.</title>
        <authorList>
            <person name="Wiegand S."/>
            <person name="Jogler M."/>
            <person name="Boedeker C."/>
            <person name="Pinto D."/>
            <person name="Vollmers J."/>
            <person name="Rivas-Marin E."/>
            <person name="Kohn T."/>
            <person name="Peeters S.H."/>
            <person name="Heuer A."/>
            <person name="Rast P."/>
            <person name="Oberbeckmann S."/>
            <person name="Bunk B."/>
            <person name="Jeske O."/>
            <person name="Meyerdierks A."/>
            <person name="Storesund J.E."/>
            <person name="Kallscheuer N."/>
            <person name="Luecker S."/>
            <person name="Lage O.M."/>
            <person name="Pohl T."/>
            <person name="Merkel B.J."/>
            <person name="Hornburger P."/>
            <person name="Mueller R.-W."/>
            <person name="Bruemmer F."/>
            <person name="Labrenz M."/>
            <person name="Spormann A.M."/>
            <person name="Op den Camp H."/>
            <person name="Overmann J."/>
            <person name="Amann R."/>
            <person name="Jetten M.S.M."/>
            <person name="Mascher T."/>
            <person name="Medema M.H."/>
            <person name="Devos D.P."/>
            <person name="Kaster A.-K."/>
            <person name="Ovreas L."/>
            <person name="Rohde M."/>
            <person name="Galperin M.Y."/>
            <person name="Jogler C."/>
        </authorList>
    </citation>
    <scope>NUCLEOTIDE SEQUENCE [LARGE SCALE GENOMIC DNA]</scope>
    <source>
        <strain evidence="4 5">Pla110</strain>
    </source>
</reference>
<keyword evidence="2" id="KW-0812">Transmembrane</keyword>
<evidence type="ECO:0000256" key="1">
    <source>
        <dbReference type="SAM" id="MobiDB-lite"/>
    </source>
</evidence>
<accession>A0A518CMF7</accession>
<evidence type="ECO:0000313" key="4">
    <source>
        <dbReference type="EMBL" id="QDU80383.1"/>
    </source>
</evidence>
<keyword evidence="2" id="KW-0472">Membrane</keyword>
<dbReference type="PROSITE" id="PS00409">
    <property type="entry name" value="PROKAR_NTER_METHYL"/>
    <property type="match status" value="1"/>
</dbReference>
<evidence type="ECO:0000259" key="3">
    <source>
        <dbReference type="Pfam" id="PF07596"/>
    </source>
</evidence>
<dbReference type="SUPFAM" id="SSF54523">
    <property type="entry name" value="Pili subunits"/>
    <property type="match status" value="1"/>
</dbReference>
<dbReference type="InterPro" id="IPR045584">
    <property type="entry name" value="Pilin-like"/>
</dbReference>
<proteinExistence type="predicted"/>
<dbReference type="OrthoDB" id="249920at2"/>
<feature type="compositionally biased region" description="Basic and acidic residues" evidence="1">
    <location>
        <begin position="1"/>
        <end position="11"/>
    </location>
</feature>
<feature type="transmembrane region" description="Helical" evidence="2">
    <location>
        <begin position="29"/>
        <end position="52"/>
    </location>
</feature>
<dbReference type="Pfam" id="PF07596">
    <property type="entry name" value="SBP_bac_10"/>
    <property type="match status" value="1"/>
</dbReference>
<organism evidence="4 5">
    <name type="scientific">Polystyrenella longa</name>
    <dbReference type="NCBI Taxonomy" id="2528007"/>
    <lineage>
        <taxon>Bacteria</taxon>
        <taxon>Pseudomonadati</taxon>
        <taxon>Planctomycetota</taxon>
        <taxon>Planctomycetia</taxon>
        <taxon>Planctomycetales</taxon>
        <taxon>Planctomycetaceae</taxon>
        <taxon>Polystyrenella</taxon>
    </lineage>
</organism>
<dbReference type="InterPro" id="IPR012902">
    <property type="entry name" value="N_methyl_site"/>
</dbReference>
<feature type="region of interest" description="Disordered" evidence="1">
    <location>
        <begin position="1"/>
        <end position="23"/>
    </location>
</feature>
<keyword evidence="2" id="KW-1133">Transmembrane helix</keyword>
<dbReference type="Pfam" id="PF07963">
    <property type="entry name" value="N_methyl"/>
    <property type="match status" value="1"/>
</dbReference>
<dbReference type="Gene3D" id="3.30.700.10">
    <property type="entry name" value="Glycoprotein, Type 4 Pilin"/>
    <property type="match status" value="1"/>
</dbReference>
<evidence type="ECO:0000313" key="5">
    <source>
        <dbReference type="Proteomes" id="UP000317178"/>
    </source>
</evidence>
<dbReference type="EMBL" id="CP036281">
    <property type="protein sequence ID" value="QDU80383.1"/>
    <property type="molecule type" value="Genomic_DNA"/>
</dbReference>
<dbReference type="PANTHER" id="PTHR30093">
    <property type="entry name" value="GENERAL SECRETION PATHWAY PROTEIN G"/>
    <property type="match status" value="1"/>
</dbReference>
<evidence type="ECO:0000256" key="2">
    <source>
        <dbReference type="SAM" id="Phobius"/>
    </source>
</evidence>
<name>A0A518CMF7_9PLAN</name>
<dbReference type="AlphaFoldDB" id="A0A518CMF7"/>
<dbReference type="KEGG" id="plon:Pla110_21120"/>
<keyword evidence="5" id="KW-1185">Reference proteome</keyword>
<sequence precursor="true">MPIYRHKESKQPIRSAANQPVDSNSRSGFTLIELLVVVAIISILISLLLPAVQNVRMAARRTQCRNNLKQITLACHLYMDNWRGYWPPAAPDQHVGFGGTTRWHGVRETADGTTAFNSSKGPLAPFMEGNGAIKRCPEIGVFSNLNEDASAFEAGSGGYGYNNSYLGGTDWKNPYPQSLIESAHINEIDSLQRVVAFSDAAFAVTSIEQPEPHLIEYGLIHPPFWVDNWTPTYVEAGFRPNPSIHFRHAGLAMIGWADGSVMPARMSESGSSWYGAEPIDFNIGWFGPMDHNRLFDIRRKLHSEMGTLAR</sequence>
<dbReference type="RefSeq" id="WP_144995669.1">
    <property type="nucleotide sequence ID" value="NZ_CP036281.1"/>
</dbReference>
<dbReference type="NCBIfam" id="TIGR02532">
    <property type="entry name" value="IV_pilin_GFxxxE"/>
    <property type="match status" value="1"/>
</dbReference>